<dbReference type="PANTHER" id="PTHR43194">
    <property type="entry name" value="HYDROLASE ALPHA/BETA FOLD FAMILY"/>
    <property type="match status" value="1"/>
</dbReference>
<evidence type="ECO:0000259" key="1">
    <source>
        <dbReference type="Pfam" id="PF00561"/>
    </source>
</evidence>
<evidence type="ECO:0000313" key="3">
    <source>
        <dbReference type="Proteomes" id="UP000218022"/>
    </source>
</evidence>
<evidence type="ECO:0000313" key="2">
    <source>
        <dbReference type="EMBL" id="PCE22281.1"/>
    </source>
</evidence>
<dbReference type="InterPro" id="IPR029058">
    <property type="entry name" value="AB_hydrolase_fold"/>
</dbReference>
<dbReference type="InterPro" id="IPR050228">
    <property type="entry name" value="Carboxylesterase_BioH"/>
</dbReference>
<name>A0A2A4EME3_9BURK</name>
<dbReference type="Proteomes" id="UP000218022">
    <property type="component" value="Unassembled WGS sequence"/>
</dbReference>
<dbReference type="AlphaFoldDB" id="A0A2A4EME3"/>
<dbReference type="InterPro" id="IPR000073">
    <property type="entry name" value="AB_hydrolase_1"/>
</dbReference>
<proteinExistence type="predicted"/>
<sequence>MPVEKVAVRLANSFHVHVERHIFHADRDSVILINGALATTASFGQTIKYMSAQHNVLCFDLPYAGQSRQHNKRSFLLSKDDEVDILLELIHRYKPGYLCSVSWGGLAALLALSRGASSIRRAAICSFSPYLNDAMVRYITTARDLLSRGENKAAAHLLNDTVGRNLPRIVKLLNYRYLTSLPKEEQDQVAFHVDQILALQPDVYLPQLSNIRCQVKFINGMLDEHTTARDIRQISSYVKDAQFAAIPDAGHFLDLEGRPQAAAVRDEILGFYGAPVQTAVPLVAAHTSQEQTFAPLELNTSFGA</sequence>
<protein>
    <recommendedName>
        <fullName evidence="1">AB hydrolase-1 domain-containing protein</fullName>
    </recommendedName>
</protein>
<dbReference type="OrthoDB" id="6984192at2"/>
<dbReference type="Pfam" id="PF00561">
    <property type="entry name" value="Abhydrolase_1"/>
    <property type="match status" value="1"/>
</dbReference>
<reference evidence="2 3" key="1">
    <citation type="submission" date="2017-01" db="EMBL/GenBank/DDBJ databases">
        <title>Whole-Genome Shotgun Sequencing of Two beta-Proteobacterial Species in Search of the Bulgecin Biosynthetic Cluster.</title>
        <authorList>
            <person name="Horsman M.E."/>
            <person name="Marous D.R."/>
            <person name="Li R."/>
            <person name="Oliver R.A."/>
            <person name="Byun B."/>
            <person name="Emrich S.J."/>
            <person name="Boggess B."/>
            <person name="Townsend C.A."/>
            <person name="Mobashery S."/>
        </authorList>
    </citation>
    <scope>NUCLEOTIDE SEQUENCE [LARGE SCALE GENOMIC DNA]</scope>
    <source>
        <strain evidence="2 3">ATCC 31363</strain>
    </source>
</reference>
<comment type="caution">
    <text evidence="2">The sequence shown here is derived from an EMBL/GenBank/DDBJ whole genome shotgun (WGS) entry which is preliminary data.</text>
</comment>
<dbReference type="EMBL" id="MTZV01000006">
    <property type="protein sequence ID" value="PCE22281.1"/>
    <property type="molecule type" value="Genomic_DNA"/>
</dbReference>
<dbReference type="RefSeq" id="WP_096726079.1">
    <property type="nucleotide sequence ID" value="NZ_MTZV01000006.1"/>
</dbReference>
<gene>
    <name evidence="2" type="ORF">BWP39_21640</name>
</gene>
<dbReference type="Gene3D" id="3.40.50.1820">
    <property type="entry name" value="alpha/beta hydrolase"/>
    <property type="match status" value="1"/>
</dbReference>
<organism evidence="2 3">
    <name type="scientific">Paraburkholderia acidicola</name>
    <dbReference type="NCBI Taxonomy" id="1912599"/>
    <lineage>
        <taxon>Bacteria</taxon>
        <taxon>Pseudomonadati</taxon>
        <taxon>Pseudomonadota</taxon>
        <taxon>Betaproteobacteria</taxon>
        <taxon>Burkholderiales</taxon>
        <taxon>Burkholderiaceae</taxon>
        <taxon>Paraburkholderia</taxon>
    </lineage>
</organism>
<dbReference type="PANTHER" id="PTHR43194:SF5">
    <property type="entry name" value="PIMELOYL-[ACYL-CARRIER PROTEIN] METHYL ESTER ESTERASE"/>
    <property type="match status" value="1"/>
</dbReference>
<dbReference type="SUPFAM" id="SSF53474">
    <property type="entry name" value="alpha/beta-Hydrolases"/>
    <property type="match status" value="1"/>
</dbReference>
<accession>A0A2A4EME3</accession>
<feature type="domain" description="AB hydrolase-1" evidence="1">
    <location>
        <begin position="29"/>
        <end position="253"/>
    </location>
</feature>